<dbReference type="InterPro" id="IPR027788">
    <property type="entry name" value="Alpha/beta-hydrolase_N_dom"/>
</dbReference>
<protein>
    <submittedName>
        <fullName evidence="4">Alpha/beta-hydrolase family protein</fullName>
    </submittedName>
</protein>
<dbReference type="RefSeq" id="WP_191071747.1">
    <property type="nucleotide sequence ID" value="NZ_JACRUO010000001.1"/>
</dbReference>
<dbReference type="AlphaFoldDB" id="A0A8I0KUI0"/>
<feature type="transmembrane region" description="Helical" evidence="1">
    <location>
        <begin position="73"/>
        <end position="94"/>
    </location>
</feature>
<feature type="transmembrane region" description="Helical" evidence="1">
    <location>
        <begin position="28"/>
        <end position="52"/>
    </location>
</feature>
<dbReference type="InterPro" id="IPR027787">
    <property type="entry name" value="Alpha/beta-hydrolase_catalytic"/>
</dbReference>
<evidence type="ECO:0000256" key="1">
    <source>
        <dbReference type="SAM" id="Phobius"/>
    </source>
</evidence>
<keyword evidence="4" id="KW-0378">Hydrolase</keyword>
<dbReference type="SUPFAM" id="SSF53474">
    <property type="entry name" value="alpha/beta-Hydrolases"/>
    <property type="match status" value="1"/>
</dbReference>
<keyword evidence="1" id="KW-0472">Membrane</keyword>
<reference evidence="4 5" key="1">
    <citation type="submission" date="2020-08" db="EMBL/GenBank/DDBJ databases">
        <title>Winkia gen. nov., sp. nov., isolated from faeces of the Anser albifrons in China.</title>
        <authorList>
            <person name="Liu Q."/>
        </authorList>
    </citation>
    <scope>NUCLEOTIDE SEQUENCE [LARGE SCALE GENOMIC DNA]</scope>
    <source>
        <strain evidence="4 5">C62</strain>
    </source>
</reference>
<proteinExistence type="predicted"/>
<dbReference type="Pfam" id="PF15420">
    <property type="entry name" value="Abhydrolase_9_N"/>
    <property type="match status" value="1"/>
</dbReference>
<comment type="caution">
    <text evidence="4">The sequence shown here is derived from an EMBL/GenBank/DDBJ whole genome shotgun (WGS) entry which is preliminary data.</text>
</comment>
<evidence type="ECO:0000259" key="2">
    <source>
        <dbReference type="Pfam" id="PF10081"/>
    </source>
</evidence>
<accession>A0A8I0KUI0</accession>
<dbReference type="EMBL" id="JACRUO010000001">
    <property type="protein sequence ID" value="MBD3689723.1"/>
    <property type="molecule type" value="Genomic_DNA"/>
</dbReference>
<dbReference type="InterPro" id="IPR029058">
    <property type="entry name" value="AB_hydrolase_fold"/>
</dbReference>
<evidence type="ECO:0000313" key="5">
    <source>
        <dbReference type="Proteomes" id="UP000627538"/>
    </source>
</evidence>
<keyword evidence="1" id="KW-0812">Transmembrane</keyword>
<dbReference type="Proteomes" id="UP000627538">
    <property type="component" value="Unassembled WGS sequence"/>
</dbReference>
<feature type="domain" description="Alpha/beta-hydrolase N-terminal" evidence="3">
    <location>
        <begin position="20"/>
        <end position="232"/>
    </location>
</feature>
<organism evidence="4 5">
    <name type="scientific">Nanchangia anserum</name>
    <dbReference type="NCBI Taxonomy" id="2692125"/>
    <lineage>
        <taxon>Bacteria</taxon>
        <taxon>Bacillati</taxon>
        <taxon>Actinomycetota</taxon>
        <taxon>Actinomycetes</taxon>
        <taxon>Actinomycetales</taxon>
        <taxon>Actinomycetaceae</taxon>
        <taxon>Nanchangia</taxon>
    </lineage>
</organism>
<keyword evidence="1" id="KW-1133">Transmembrane helix</keyword>
<name>A0A8I0KUI0_9ACTO</name>
<gene>
    <name evidence="4" type="ORF">H8R10_05720</name>
</gene>
<feature type="transmembrane region" description="Helical" evidence="1">
    <location>
        <begin position="114"/>
        <end position="135"/>
    </location>
</feature>
<keyword evidence="5" id="KW-1185">Reference proteome</keyword>
<dbReference type="GO" id="GO:0016787">
    <property type="term" value="F:hydrolase activity"/>
    <property type="evidence" value="ECO:0007669"/>
    <property type="project" value="UniProtKB-KW"/>
</dbReference>
<evidence type="ECO:0000259" key="3">
    <source>
        <dbReference type="Pfam" id="PF15420"/>
    </source>
</evidence>
<feature type="domain" description="Alpha/beta-hydrolase catalytic" evidence="2">
    <location>
        <begin position="249"/>
        <end position="532"/>
    </location>
</feature>
<dbReference type="Pfam" id="PF10081">
    <property type="entry name" value="Abhydrolase_9"/>
    <property type="match status" value="1"/>
</dbReference>
<sequence>MTLSVLGVVLALALFLLSTSPSLMPRPWWAQAIMSGALMVAGYLTGFVIDWLARLIADWMNLTVTYDPRVSSALRIGGLAALAVVFIALLVINYRSARRTAALVGMPAPSLARYVGSLVGAFAVTSALVFIYEAIYQVWRLVLMAAEPLRIPATVATWLAWALVAVIVLLGVEWGLIRQVVKAASRWASTRDRQTPHGVEAPAVAERSASPGSAVRWASTAREGKRYLGGAPMQPRIEALTRRAAREPVRVYSSLVAHGENLDASVEEAMSELRRTGAFSRSVILVVVPTGSGWVDEWNVQALEYLTGGDCASVAVQYSYLPSWMTFLSYREQAAEGGYRVIDAVAAEIARMDPAHRPRLFVTGESLGSYGAQAAFASPAELLDRVDGALWIGTPGFTELLKTLTCARHRGSPQIAPVVDNARHVRFATKPADLHTDLYGRELGRWEFPRIVYVQHASDPVVWWTPDLAWKIPDWIGERAGADVSPRLRWHRLVTCIQLLCDLPLAESAPAGHGHSYHAELVPAWRAILGLDPDEEADAAIAQAIAAHPV</sequence>
<feature type="transmembrane region" description="Helical" evidence="1">
    <location>
        <begin position="155"/>
        <end position="177"/>
    </location>
</feature>
<evidence type="ECO:0000313" key="4">
    <source>
        <dbReference type="EMBL" id="MBD3689723.1"/>
    </source>
</evidence>